<dbReference type="InterPro" id="IPR054472">
    <property type="entry name" value="WHD"/>
</dbReference>
<dbReference type="AlphaFoldDB" id="A0A931I6K9"/>
<feature type="domain" description="AAA+ ATPase" evidence="4">
    <location>
        <begin position="504"/>
        <end position="636"/>
    </location>
</feature>
<dbReference type="RefSeq" id="WP_196147919.1">
    <property type="nucleotide sequence ID" value="NZ_JADMLG010000002.1"/>
</dbReference>
<dbReference type="EMBL" id="JADMLG010000002">
    <property type="protein sequence ID" value="MBH0775554.1"/>
    <property type="molecule type" value="Genomic_DNA"/>
</dbReference>
<accession>A0A931I6K9</accession>
<dbReference type="PANTHER" id="PTHR23073">
    <property type="entry name" value="26S PROTEASOME REGULATORY SUBUNIT"/>
    <property type="match status" value="1"/>
</dbReference>
<dbReference type="InterPro" id="IPR003959">
    <property type="entry name" value="ATPase_AAA_core"/>
</dbReference>
<protein>
    <submittedName>
        <fullName evidence="5">ATP-binding protein</fullName>
    </submittedName>
</protein>
<evidence type="ECO:0000256" key="1">
    <source>
        <dbReference type="ARBA" id="ARBA00006914"/>
    </source>
</evidence>
<evidence type="ECO:0000256" key="2">
    <source>
        <dbReference type="ARBA" id="ARBA00022741"/>
    </source>
</evidence>
<dbReference type="Proteomes" id="UP000655751">
    <property type="component" value="Unassembled WGS sequence"/>
</dbReference>
<name>A0A931I6K9_9NOCA</name>
<dbReference type="Pfam" id="PF00004">
    <property type="entry name" value="AAA"/>
    <property type="match status" value="1"/>
</dbReference>
<keyword evidence="2" id="KW-0547">Nucleotide-binding</keyword>
<dbReference type="Pfam" id="PF22977">
    <property type="entry name" value="WHD"/>
    <property type="match status" value="1"/>
</dbReference>
<dbReference type="SUPFAM" id="SSF52540">
    <property type="entry name" value="P-loop containing nucleoside triphosphate hydrolases"/>
    <property type="match status" value="2"/>
</dbReference>
<reference evidence="5" key="1">
    <citation type="submission" date="2020-11" db="EMBL/GenBank/DDBJ databases">
        <title>Nocardia NEAU-351.nov., a novel actinomycete isolated from the cow dung.</title>
        <authorList>
            <person name="Zhang X."/>
        </authorList>
    </citation>
    <scope>NUCLEOTIDE SEQUENCE</scope>
    <source>
        <strain evidence="5">NEAU-351</strain>
    </source>
</reference>
<keyword evidence="6" id="KW-1185">Reference proteome</keyword>
<sequence>MRYPPYTDDYQHLRDELRLLDLRIRSRLLTSPLLNELAPQSQIARTAFITPEEVYWLLDRGDDSAAAAQDADPVRPAIDELAATIKGRLAASRAAGFDPPLPRLCRRFGLNELESAAVIVCLAPELRIRYDRLYAYLQDDITRRRPSVDLVLDLLCDDESQRWQARRWFAPTGSLLRWRLLHATTDPDSPSGSSGLACTLRLDPRICRYLLNDPQLDRQLARVATVRNHPGECDVADPAAVAILDRFLFPPFQDGSYPMVAYLRGPAGTDPSPVALRVCAARGLPLVQLDVEALLSLAPVDAATSVRSACCEAALREGVLYLDRADALLREPFGTAAQALREVCAEPGATVVLGGEQPWTAHHLLTGAAFRAIDVAAPDFSARVSIWHRALNGRTPVTRGWAEDLAARFALTPSRIRAAVASTDEAPEPGDGPFTVEALAAACRKQADFQLDGLAVLVEPRYGWDDLVLPAAKIAQLEEICAQLRHHRLVFETWGFGRAVRHGRGLSVLFAGPPGTGKTMAAEVVAATTGLALVKVDLSGVVSKYIGETEKNLARVFDEACRHNAILFFDEADALFGKRTEVSDAHDRYANIETSYLLQKLDSHDGLVLLASNLRANLDDAFTRRIRHIVEFPFPDAALRHRIWQTHLPTEAPVSADVDCAGLARDIVVAGGDIRNIVLNAAFLAAAEGSALGARHIVRGARREFEKLGKLWTEPAAEVRG</sequence>
<proteinExistence type="inferred from homology"/>
<dbReference type="Gene3D" id="3.40.50.300">
    <property type="entry name" value="P-loop containing nucleotide triphosphate hydrolases"/>
    <property type="match status" value="1"/>
</dbReference>
<comment type="caution">
    <text evidence="5">The sequence shown here is derived from an EMBL/GenBank/DDBJ whole genome shotgun (WGS) entry which is preliminary data.</text>
</comment>
<evidence type="ECO:0000259" key="4">
    <source>
        <dbReference type="SMART" id="SM00382"/>
    </source>
</evidence>
<evidence type="ECO:0000256" key="3">
    <source>
        <dbReference type="ARBA" id="ARBA00022840"/>
    </source>
</evidence>
<organism evidence="5 6">
    <name type="scientific">Nocardia bovistercoris</name>
    <dbReference type="NCBI Taxonomy" id="2785916"/>
    <lineage>
        <taxon>Bacteria</taxon>
        <taxon>Bacillati</taxon>
        <taxon>Actinomycetota</taxon>
        <taxon>Actinomycetes</taxon>
        <taxon>Mycobacteriales</taxon>
        <taxon>Nocardiaceae</taxon>
        <taxon>Nocardia</taxon>
    </lineage>
</organism>
<dbReference type="SMART" id="SM00382">
    <property type="entry name" value="AAA"/>
    <property type="match status" value="1"/>
</dbReference>
<dbReference type="GO" id="GO:0005524">
    <property type="term" value="F:ATP binding"/>
    <property type="evidence" value="ECO:0007669"/>
    <property type="project" value="UniProtKB-KW"/>
</dbReference>
<evidence type="ECO:0000313" key="5">
    <source>
        <dbReference type="EMBL" id="MBH0775554.1"/>
    </source>
</evidence>
<dbReference type="InterPro" id="IPR027417">
    <property type="entry name" value="P-loop_NTPase"/>
</dbReference>
<keyword evidence="3 5" id="KW-0067">ATP-binding</keyword>
<evidence type="ECO:0000313" key="6">
    <source>
        <dbReference type="Proteomes" id="UP000655751"/>
    </source>
</evidence>
<dbReference type="InterPro" id="IPR050221">
    <property type="entry name" value="26S_Proteasome_ATPase"/>
</dbReference>
<gene>
    <name evidence="5" type="ORF">IT779_04520</name>
</gene>
<dbReference type="GO" id="GO:0016887">
    <property type="term" value="F:ATP hydrolysis activity"/>
    <property type="evidence" value="ECO:0007669"/>
    <property type="project" value="InterPro"/>
</dbReference>
<comment type="similarity">
    <text evidence="1">Belongs to the AAA ATPase family.</text>
</comment>
<dbReference type="CDD" id="cd19481">
    <property type="entry name" value="RecA-like_protease"/>
    <property type="match status" value="1"/>
</dbReference>
<dbReference type="InterPro" id="IPR003593">
    <property type="entry name" value="AAA+_ATPase"/>
</dbReference>